<proteinExistence type="predicted"/>
<reference evidence="2" key="1">
    <citation type="submission" date="2018-03" db="EMBL/GenBank/DDBJ databases">
        <authorList>
            <person name="Zecchin S."/>
        </authorList>
    </citation>
    <scope>NUCLEOTIDE SEQUENCE [LARGE SCALE GENOMIC DNA]</scope>
</reference>
<evidence type="ECO:0000313" key="1">
    <source>
        <dbReference type="EMBL" id="SPQ01857.1"/>
    </source>
</evidence>
<gene>
    <name evidence="1" type="ORF">NBG4_760004</name>
</gene>
<evidence type="ECO:0000313" key="2">
    <source>
        <dbReference type="Proteomes" id="UP000245125"/>
    </source>
</evidence>
<accession>A0A2U3QKD6</accession>
<sequence length="53" mass="5862">MSCTREERDPRFMAKAAKSLTLLDRIRKEIDAGEKKVQGATYGETLFSGKGIG</sequence>
<protein>
    <submittedName>
        <fullName evidence="1">Uncharacterized protein</fullName>
    </submittedName>
</protein>
<dbReference type="AlphaFoldDB" id="A0A2U3QKD6"/>
<organism evidence="1 2">
    <name type="scientific">Candidatus Sulfobium mesophilum</name>
    <dbReference type="NCBI Taxonomy" id="2016548"/>
    <lineage>
        <taxon>Bacteria</taxon>
        <taxon>Pseudomonadati</taxon>
        <taxon>Nitrospirota</taxon>
        <taxon>Nitrospiria</taxon>
        <taxon>Nitrospirales</taxon>
        <taxon>Nitrospiraceae</taxon>
        <taxon>Candidatus Sulfobium</taxon>
    </lineage>
</organism>
<dbReference type="Proteomes" id="UP000245125">
    <property type="component" value="Unassembled WGS sequence"/>
</dbReference>
<dbReference type="EMBL" id="OUUY01000126">
    <property type="protein sequence ID" value="SPQ01857.1"/>
    <property type="molecule type" value="Genomic_DNA"/>
</dbReference>
<name>A0A2U3QKD6_9BACT</name>
<keyword evidence="2" id="KW-1185">Reference proteome</keyword>